<accession>A0ABP5EGM6</accession>
<keyword evidence="4" id="KW-1185">Reference proteome</keyword>
<feature type="region of interest" description="Disordered" evidence="1">
    <location>
        <begin position="1"/>
        <end position="20"/>
    </location>
</feature>
<evidence type="ECO:0000313" key="4">
    <source>
        <dbReference type="Proteomes" id="UP001500326"/>
    </source>
</evidence>
<evidence type="ECO:0000256" key="2">
    <source>
        <dbReference type="SAM" id="Phobius"/>
    </source>
</evidence>
<dbReference type="EMBL" id="BAAAOH010000001">
    <property type="protein sequence ID" value="GAA1998228.1"/>
    <property type="molecule type" value="Genomic_DNA"/>
</dbReference>
<dbReference type="Proteomes" id="UP001500326">
    <property type="component" value="Unassembled WGS sequence"/>
</dbReference>
<keyword evidence="2" id="KW-1133">Transmembrane helix</keyword>
<feature type="transmembrane region" description="Helical" evidence="2">
    <location>
        <begin position="59"/>
        <end position="80"/>
    </location>
</feature>
<reference evidence="4" key="1">
    <citation type="journal article" date="2019" name="Int. J. Syst. Evol. Microbiol.">
        <title>The Global Catalogue of Microorganisms (GCM) 10K type strain sequencing project: providing services to taxonomists for standard genome sequencing and annotation.</title>
        <authorList>
            <consortium name="The Broad Institute Genomics Platform"/>
            <consortium name="The Broad Institute Genome Sequencing Center for Infectious Disease"/>
            <person name="Wu L."/>
            <person name="Ma J."/>
        </authorList>
    </citation>
    <scope>NUCLEOTIDE SEQUENCE [LARGE SCALE GENOMIC DNA]</scope>
    <source>
        <strain evidence="4">JCM 14902</strain>
    </source>
</reference>
<gene>
    <name evidence="3" type="ORF">GCM10009777_39400</name>
</gene>
<organism evidence="3 4">
    <name type="scientific">Microbacterium pumilum</name>
    <dbReference type="NCBI Taxonomy" id="344165"/>
    <lineage>
        <taxon>Bacteria</taxon>
        <taxon>Bacillati</taxon>
        <taxon>Actinomycetota</taxon>
        <taxon>Actinomycetes</taxon>
        <taxon>Micrococcales</taxon>
        <taxon>Microbacteriaceae</taxon>
        <taxon>Microbacterium</taxon>
    </lineage>
</organism>
<evidence type="ECO:0000256" key="1">
    <source>
        <dbReference type="SAM" id="MobiDB-lite"/>
    </source>
</evidence>
<protein>
    <recommendedName>
        <fullName evidence="5">Phage holin family protein</fullName>
    </recommendedName>
</protein>
<evidence type="ECO:0008006" key="5">
    <source>
        <dbReference type="Google" id="ProtNLM"/>
    </source>
</evidence>
<comment type="caution">
    <text evidence="3">The sequence shown here is derived from an EMBL/GenBank/DDBJ whole genome shotgun (WGS) entry which is preliminary data.</text>
</comment>
<keyword evidence="2" id="KW-0472">Membrane</keyword>
<evidence type="ECO:0000313" key="3">
    <source>
        <dbReference type="EMBL" id="GAA1998228.1"/>
    </source>
</evidence>
<feature type="transmembrane region" description="Helical" evidence="2">
    <location>
        <begin position="86"/>
        <end position="109"/>
    </location>
</feature>
<name>A0ABP5EGM6_9MICO</name>
<sequence>MAAAEGSGTGGGNGSEPRAEDVREIARLQRTKVELLELRLDVARVGEESLRSRRRQQTVAMVGVGGCVAVVGLLALLPVLTGVGPFGLTGWASLIALGLAVVALLLFVVTRSRASRHLNEAADELERELLLIEVDATFESMEERLRHNDGLSEVDDDF</sequence>
<keyword evidence="2" id="KW-0812">Transmembrane</keyword>
<proteinExistence type="predicted"/>
<dbReference type="RefSeq" id="WP_344066489.1">
    <property type="nucleotide sequence ID" value="NZ_BAAAOH010000001.1"/>
</dbReference>